<name>G5CT95_HALDV</name>
<dbReference type="CDD" id="cd00037">
    <property type="entry name" value="CLECT"/>
    <property type="match status" value="1"/>
</dbReference>
<evidence type="ECO:0000259" key="2">
    <source>
        <dbReference type="PROSITE" id="PS50041"/>
    </source>
</evidence>
<dbReference type="PANTHER" id="PTHR22803">
    <property type="entry name" value="MANNOSE, PHOSPHOLIPASE, LECTIN RECEPTOR RELATED"/>
    <property type="match status" value="1"/>
</dbReference>
<proteinExistence type="evidence at transcript level"/>
<organism evidence="3">
    <name type="scientific">Haliotis diversicolor</name>
    <name type="common">Abalone</name>
    <name type="synonym">Sulculus diversicolor</name>
    <dbReference type="NCBI Taxonomy" id="36095"/>
    <lineage>
        <taxon>Eukaryota</taxon>
        <taxon>Metazoa</taxon>
        <taxon>Spiralia</taxon>
        <taxon>Lophotrochozoa</taxon>
        <taxon>Mollusca</taxon>
        <taxon>Gastropoda</taxon>
        <taxon>Vetigastropoda</taxon>
        <taxon>Lepetellida</taxon>
        <taxon>Haliotoidea</taxon>
        <taxon>Haliotidae</taxon>
        <taxon>Haliotis</taxon>
    </lineage>
</organism>
<reference evidence="3" key="1">
    <citation type="submission" date="2011-07" db="EMBL/GenBank/DDBJ databases">
        <title>Cloning and character of perlucin from small abalone Haliotis.</title>
        <authorList>
            <person name="Lin S."/>
            <person name="Wang G."/>
            <person name="Wang Y."/>
        </authorList>
    </citation>
    <scope>NUCLEOTIDE SEQUENCE</scope>
</reference>
<dbReference type="InterPro" id="IPR050111">
    <property type="entry name" value="C-type_lectin/snaclec_domain"/>
</dbReference>
<dbReference type="PROSITE" id="PS50041">
    <property type="entry name" value="C_TYPE_LECTIN_2"/>
    <property type="match status" value="1"/>
</dbReference>
<feature type="chain" id="PRO_5012700451" evidence="1">
    <location>
        <begin position="16"/>
        <end position="156"/>
    </location>
</feature>
<dbReference type="Gene3D" id="3.10.100.10">
    <property type="entry name" value="Mannose-Binding Protein A, subunit A"/>
    <property type="match status" value="1"/>
</dbReference>
<accession>G5CT95</accession>
<feature type="domain" description="C-type lectin" evidence="2">
    <location>
        <begin position="25"/>
        <end position="147"/>
    </location>
</feature>
<dbReference type="Pfam" id="PF00059">
    <property type="entry name" value="Lectin_C"/>
    <property type="match status" value="1"/>
</dbReference>
<dbReference type="SMART" id="SM00034">
    <property type="entry name" value="CLECT"/>
    <property type="match status" value="1"/>
</dbReference>
<keyword evidence="1" id="KW-0732">Signal</keyword>
<feature type="signal peptide" evidence="1">
    <location>
        <begin position="1"/>
        <end position="15"/>
    </location>
</feature>
<dbReference type="InterPro" id="IPR001304">
    <property type="entry name" value="C-type_lectin-like"/>
</dbReference>
<dbReference type="SUPFAM" id="SSF56436">
    <property type="entry name" value="C-type lectin-like"/>
    <property type="match status" value="1"/>
</dbReference>
<dbReference type="EMBL" id="JN314433">
    <property type="protein sequence ID" value="AEQ16381.1"/>
    <property type="molecule type" value="mRNA"/>
</dbReference>
<sequence>MLIILLCLTISVTLCTSCDKGFFQYGDSCYIILPETGTWLTAMEYCKAFGMSLTIVQSADENKFLKDYLYTHRGTYTSAPDFWTAGTHLMSTEWAWAGTDEEIEMFFWGPGEPNNVGSTERCLSFYANANFTWDDEHCTYPGYPLCEKQLQVYPGK</sequence>
<dbReference type="InterPro" id="IPR016187">
    <property type="entry name" value="CTDL_fold"/>
</dbReference>
<evidence type="ECO:0000256" key="1">
    <source>
        <dbReference type="SAM" id="SignalP"/>
    </source>
</evidence>
<evidence type="ECO:0000313" key="3">
    <source>
        <dbReference type="EMBL" id="AEQ16381.1"/>
    </source>
</evidence>
<dbReference type="InterPro" id="IPR016186">
    <property type="entry name" value="C-type_lectin-like/link_sf"/>
</dbReference>
<dbReference type="AlphaFoldDB" id="G5CT95"/>
<protein>
    <submittedName>
        <fullName evidence="3">Perlucin 4</fullName>
    </submittedName>
</protein>